<dbReference type="PROSITE" id="PS50835">
    <property type="entry name" value="IG_LIKE"/>
    <property type="match status" value="1"/>
</dbReference>
<dbReference type="Pfam" id="PF07686">
    <property type="entry name" value="V-set"/>
    <property type="match status" value="1"/>
</dbReference>
<reference evidence="3" key="2">
    <citation type="submission" date="2025-09" db="UniProtKB">
        <authorList>
            <consortium name="Ensembl"/>
        </authorList>
    </citation>
    <scope>IDENTIFICATION</scope>
</reference>
<dbReference type="Proteomes" id="UP000694393">
    <property type="component" value="Unplaced"/>
</dbReference>
<dbReference type="InterPro" id="IPR007110">
    <property type="entry name" value="Ig-like_dom"/>
</dbReference>
<dbReference type="InterPro" id="IPR013106">
    <property type="entry name" value="Ig_V-set"/>
</dbReference>
<name>A0A8C8S1A3_9SAUR</name>
<dbReference type="Gene3D" id="2.60.40.10">
    <property type="entry name" value="Immunoglobulins"/>
    <property type="match status" value="1"/>
</dbReference>
<sequence>MAWAPLLLALLTYCSGSDGQFVLTQPPSVSASSGQTVTISCTRSSGSISSYYVSWYQQKPGGAPVLTIYEDTERPSGIPSRFSGAIDSSANKATLTISGVQAEDEADYYCLSYDGSNNSTVLQTHGELRQKPPPAAHAPLCTVLTVSA</sequence>
<reference evidence="3" key="1">
    <citation type="submission" date="2025-08" db="UniProtKB">
        <authorList>
            <consortium name="Ensembl"/>
        </authorList>
    </citation>
    <scope>IDENTIFICATION</scope>
</reference>
<dbReference type="AlphaFoldDB" id="A0A8C8S1A3"/>
<evidence type="ECO:0000259" key="2">
    <source>
        <dbReference type="PROSITE" id="PS50835"/>
    </source>
</evidence>
<dbReference type="InterPro" id="IPR013783">
    <property type="entry name" value="Ig-like_fold"/>
</dbReference>
<feature type="signal peptide" evidence="1">
    <location>
        <begin position="1"/>
        <end position="19"/>
    </location>
</feature>
<keyword evidence="1" id="KW-0732">Signal</keyword>
<evidence type="ECO:0000256" key="1">
    <source>
        <dbReference type="SAM" id="SignalP"/>
    </source>
</evidence>
<dbReference type="Ensembl" id="ENSPCET00000012996.1">
    <property type="protein sequence ID" value="ENSPCEP00000012551.1"/>
    <property type="gene ID" value="ENSPCEG00000009665.1"/>
</dbReference>
<accession>A0A8C8S1A3</accession>
<feature type="domain" description="Ig-like" evidence="2">
    <location>
        <begin position="5"/>
        <end position="123"/>
    </location>
</feature>
<organism evidence="3 4">
    <name type="scientific">Pelusios castaneus</name>
    <name type="common">West African mud turtle</name>
    <dbReference type="NCBI Taxonomy" id="367368"/>
    <lineage>
        <taxon>Eukaryota</taxon>
        <taxon>Metazoa</taxon>
        <taxon>Chordata</taxon>
        <taxon>Craniata</taxon>
        <taxon>Vertebrata</taxon>
        <taxon>Euteleostomi</taxon>
        <taxon>Archelosauria</taxon>
        <taxon>Testudinata</taxon>
        <taxon>Testudines</taxon>
        <taxon>Pleurodira</taxon>
        <taxon>Pelomedusidae</taxon>
        <taxon>Pelusios</taxon>
    </lineage>
</organism>
<dbReference type="InterPro" id="IPR003599">
    <property type="entry name" value="Ig_sub"/>
</dbReference>
<feature type="chain" id="PRO_5034095347" description="Ig-like domain-containing protein" evidence="1">
    <location>
        <begin position="20"/>
        <end position="148"/>
    </location>
</feature>
<dbReference type="InterPro" id="IPR036179">
    <property type="entry name" value="Ig-like_dom_sf"/>
</dbReference>
<proteinExistence type="predicted"/>
<evidence type="ECO:0000313" key="3">
    <source>
        <dbReference type="Ensembl" id="ENSPCEP00000012551.1"/>
    </source>
</evidence>
<dbReference type="InterPro" id="IPR050150">
    <property type="entry name" value="IgV_Light_Chain"/>
</dbReference>
<dbReference type="SMART" id="SM00406">
    <property type="entry name" value="IGv"/>
    <property type="match status" value="1"/>
</dbReference>
<dbReference type="SMART" id="SM00409">
    <property type="entry name" value="IG"/>
    <property type="match status" value="1"/>
</dbReference>
<dbReference type="PANTHER" id="PTHR23267">
    <property type="entry name" value="IMMUNOGLOBULIN LIGHT CHAIN"/>
    <property type="match status" value="1"/>
</dbReference>
<keyword evidence="4" id="KW-1185">Reference proteome</keyword>
<protein>
    <recommendedName>
        <fullName evidence="2">Ig-like domain-containing protein</fullName>
    </recommendedName>
</protein>
<dbReference type="SUPFAM" id="SSF48726">
    <property type="entry name" value="Immunoglobulin"/>
    <property type="match status" value="1"/>
</dbReference>
<evidence type="ECO:0000313" key="4">
    <source>
        <dbReference type="Proteomes" id="UP000694393"/>
    </source>
</evidence>